<feature type="domain" description="DUF3456" evidence="3">
    <location>
        <begin position="29"/>
        <end position="169"/>
    </location>
</feature>
<sequence>MMLILRLGLFFIPATIVIGQNIPKNVITCGACRLIIKELENGIKSADPAEKIQVGSFRVNPDGTQQLNNVPYARSEVHVHELLETVCDKTTFYGATKHPVTKKTVIVNVQTVGETRNQAIVDTSDDIKSKLKFACNDILDIEEDEIVKFLSREYRDADQVFCHRERDYCGSDDVKPFPNAILPSESHVRSEKSEGKYEL</sequence>
<dbReference type="WBParaSite" id="nRc.2.0.1.t04518-RA">
    <property type="protein sequence ID" value="nRc.2.0.1.t04518-RA"/>
    <property type="gene ID" value="nRc.2.0.1.g04518"/>
</dbReference>
<name>A0A915HRG6_ROMCU</name>
<dbReference type="GO" id="GO:0005783">
    <property type="term" value="C:endoplasmic reticulum"/>
    <property type="evidence" value="ECO:0007669"/>
    <property type="project" value="TreeGrafter"/>
</dbReference>
<dbReference type="AlphaFoldDB" id="A0A915HRG6"/>
<evidence type="ECO:0000256" key="2">
    <source>
        <dbReference type="SAM" id="SignalP"/>
    </source>
</evidence>
<keyword evidence="4" id="KW-1185">Reference proteome</keyword>
<keyword evidence="2" id="KW-0732">Signal</keyword>
<protein>
    <submittedName>
        <fullName evidence="5">DUF3456 domain-containing protein</fullName>
    </submittedName>
</protein>
<dbReference type="PANTHER" id="PTHR13341:SF2">
    <property type="entry name" value="PROTEIN SEELE"/>
    <property type="match status" value="1"/>
</dbReference>
<dbReference type="OMA" id="NACNDFI"/>
<evidence type="ECO:0000256" key="1">
    <source>
        <dbReference type="ARBA" id="ARBA00007285"/>
    </source>
</evidence>
<feature type="chain" id="PRO_5037064579" evidence="2">
    <location>
        <begin position="20"/>
        <end position="199"/>
    </location>
</feature>
<dbReference type="InterPro" id="IPR021852">
    <property type="entry name" value="DUF3456"/>
</dbReference>
<reference evidence="5" key="1">
    <citation type="submission" date="2022-11" db="UniProtKB">
        <authorList>
            <consortium name="WormBaseParasite"/>
        </authorList>
    </citation>
    <scope>IDENTIFICATION</scope>
</reference>
<dbReference type="Pfam" id="PF11938">
    <property type="entry name" value="DUF3456"/>
    <property type="match status" value="1"/>
</dbReference>
<evidence type="ECO:0000313" key="4">
    <source>
        <dbReference type="Proteomes" id="UP000887565"/>
    </source>
</evidence>
<dbReference type="PANTHER" id="PTHR13341">
    <property type="entry name" value="MIR-INTERACTING SAPOSIN-LIKE PROTEIN"/>
    <property type="match status" value="1"/>
</dbReference>
<feature type="signal peptide" evidence="2">
    <location>
        <begin position="1"/>
        <end position="19"/>
    </location>
</feature>
<evidence type="ECO:0000259" key="3">
    <source>
        <dbReference type="Pfam" id="PF11938"/>
    </source>
</evidence>
<proteinExistence type="inferred from homology"/>
<dbReference type="Proteomes" id="UP000887565">
    <property type="component" value="Unplaced"/>
</dbReference>
<organism evidence="4 5">
    <name type="scientific">Romanomermis culicivorax</name>
    <name type="common">Nematode worm</name>
    <dbReference type="NCBI Taxonomy" id="13658"/>
    <lineage>
        <taxon>Eukaryota</taxon>
        <taxon>Metazoa</taxon>
        <taxon>Ecdysozoa</taxon>
        <taxon>Nematoda</taxon>
        <taxon>Enoplea</taxon>
        <taxon>Dorylaimia</taxon>
        <taxon>Mermithida</taxon>
        <taxon>Mermithoidea</taxon>
        <taxon>Mermithidae</taxon>
        <taxon>Romanomermis</taxon>
    </lineage>
</organism>
<dbReference type="InterPro" id="IPR042415">
    <property type="entry name" value="CNPY"/>
</dbReference>
<accession>A0A915HRG6</accession>
<comment type="similarity">
    <text evidence="1">Belongs to the canopy family.</text>
</comment>
<evidence type="ECO:0000313" key="5">
    <source>
        <dbReference type="WBParaSite" id="nRc.2.0.1.t04518-RA"/>
    </source>
</evidence>